<dbReference type="Pfam" id="PF00149">
    <property type="entry name" value="Metallophos"/>
    <property type="match status" value="1"/>
</dbReference>
<gene>
    <name evidence="2" type="ORF">IPN75_09240</name>
</gene>
<evidence type="ECO:0000313" key="2">
    <source>
        <dbReference type="EMBL" id="MBK8890557.1"/>
    </source>
</evidence>
<accession>A0A9D7LMH9</accession>
<name>A0A9D7LMH9_9RHOO</name>
<dbReference type="AlphaFoldDB" id="A0A9D7LMH9"/>
<reference evidence="2" key="1">
    <citation type="submission" date="2020-10" db="EMBL/GenBank/DDBJ databases">
        <title>Connecting structure to function with the recovery of over 1000 high-quality activated sludge metagenome-assembled genomes encoding full-length rRNA genes using long-read sequencing.</title>
        <authorList>
            <person name="Singleton C.M."/>
            <person name="Petriglieri F."/>
            <person name="Kristensen J.M."/>
            <person name="Kirkegaard R.H."/>
            <person name="Michaelsen T.Y."/>
            <person name="Andersen M.H."/>
            <person name="Karst S.M."/>
            <person name="Dueholm M.S."/>
            <person name="Nielsen P.H."/>
            <person name="Albertsen M."/>
        </authorList>
    </citation>
    <scope>NUCLEOTIDE SEQUENCE</scope>
    <source>
        <strain evidence="2">OdNE_18-Q3-R46-58_BAT3C.305</strain>
    </source>
</reference>
<proteinExistence type="predicted"/>
<dbReference type="InterPro" id="IPR004843">
    <property type="entry name" value="Calcineurin-like_PHP"/>
</dbReference>
<dbReference type="GO" id="GO:0016787">
    <property type="term" value="F:hydrolase activity"/>
    <property type="evidence" value="ECO:0007669"/>
    <property type="project" value="InterPro"/>
</dbReference>
<comment type="caution">
    <text evidence="2">The sequence shown here is derived from an EMBL/GenBank/DDBJ whole genome shotgun (WGS) entry which is preliminary data.</text>
</comment>
<evidence type="ECO:0000259" key="1">
    <source>
        <dbReference type="Pfam" id="PF00149"/>
    </source>
</evidence>
<evidence type="ECO:0000313" key="3">
    <source>
        <dbReference type="Proteomes" id="UP000808146"/>
    </source>
</evidence>
<dbReference type="Gene3D" id="3.60.21.10">
    <property type="match status" value="1"/>
</dbReference>
<protein>
    <submittedName>
        <fullName evidence="2">Metallophosphoesterase</fullName>
    </submittedName>
</protein>
<dbReference type="InterPro" id="IPR029052">
    <property type="entry name" value="Metallo-depent_PP-like"/>
</dbReference>
<dbReference type="SUPFAM" id="SSF56300">
    <property type="entry name" value="Metallo-dependent phosphatases"/>
    <property type="match status" value="1"/>
</dbReference>
<feature type="domain" description="Calcineurin-like phosphoesterase" evidence="1">
    <location>
        <begin position="229"/>
        <end position="311"/>
    </location>
</feature>
<organism evidence="2 3">
    <name type="scientific">Candidatus Dechloromonas phosphorivorans</name>
    <dbReference type="NCBI Taxonomy" id="2899244"/>
    <lineage>
        <taxon>Bacteria</taxon>
        <taxon>Pseudomonadati</taxon>
        <taxon>Pseudomonadota</taxon>
        <taxon>Betaproteobacteria</taxon>
        <taxon>Rhodocyclales</taxon>
        <taxon>Azonexaceae</taxon>
        <taxon>Dechloromonas</taxon>
    </lineage>
</organism>
<sequence length="367" mass="40953">MNPIAKRRPVTVSRLLAPLKQFLTRLGVGTGHEIRLRSNYRLGDAKVRVSFDRVPIEITLGQDDKKLHLYPETRIDERGKPNRTGNFVIVDPAAQPGRINGFLRLTPKSWISLGAGDRVQQAVFNYPDAVDEEHLVIIHGPESLVFRNLSDAGATIGRFASDARGTREGSYRRLREIFGGPIEQLPADEALALIEKVNEVMRQEAYRPHSDWGLPGGLVMLPGSLTPILVADLHAQVDNLLTVLSQNAFLDALEDGSAALIILGDAVHCEEDGKLREMDSSMLMMDLIFRLKLRFPQQVFYIRGNHDSFTEDIAKDGVPQACCGPGNWSLAGAMPIARPWRISIAFCPLWSPPPILSRVMQRRRKRM</sequence>
<dbReference type="EMBL" id="JADKBR010000010">
    <property type="protein sequence ID" value="MBK8890557.1"/>
    <property type="molecule type" value="Genomic_DNA"/>
</dbReference>
<dbReference type="Proteomes" id="UP000808146">
    <property type="component" value="Unassembled WGS sequence"/>
</dbReference>